<dbReference type="PANTHER" id="PTHR15858:SF0">
    <property type="entry name" value="IMMEDIATE EARLY RESPONSE 3-INTERACTING PROTEIN 1"/>
    <property type="match status" value="1"/>
</dbReference>
<evidence type="ECO:0008006" key="11">
    <source>
        <dbReference type="Google" id="ProtNLM"/>
    </source>
</evidence>
<dbReference type="GO" id="GO:0030134">
    <property type="term" value="C:COPII-coated ER to Golgi transport vesicle"/>
    <property type="evidence" value="ECO:0007669"/>
    <property type="project" value="TreeGrafter"/>
</dbReference>
<reference evidence="9" key="1">
    <citation type="submission" date="2023-05" db="EMBL/GenBank/DDBJ databases">
        <title>Nepenthes gracilis genome sequencing.</title>
        <authorList>
            <person name="Fukushima K."/>
        </authorList>
    </citation>
    <scope>NUCLEOTIDE SEQUENCE</scope>
    <source>
        <strain evidence="9">SING2019-196</strain>
    </source>
</reference>
<accession>A0AAD3T417</accession>
<keyword evidence="10" id="KW-1185">Reference proteome</keyword>
<evidence type="ECO:0000256" key="4">
    <source>
        <dbReference type="ARBA" id="ARBA00022927"/>
    </source>
</evidence>
<feature type="transmembrane region" description="Helical" evidence="8">
    <location>
        <begin position="79"/>
        <end position="97"/>
    </location>
</feature>
<dbReference type="EMBL" id="BSYO01000025">
    <property type="protein sequence ID" value="GMH23045.1"/>
    <property type="molecule type" value="Genomic_DNA"/>
</dbReference>
<keyword evidence="6 8" id="KW-0472">Membrane</keyword>
<organism evidence="9 10">
    <name type="scientific">Nepenthes gracilis</name>
    <name type="common">Slender pitcher plant</name>
    <dbReference type="NCBI Taxonomy" id="150966"/>
    <lineage>
        <taxon>Eukaryota</taxon>
        <taxon>Viridiplantae</taxon>
        <taxon>Streptophyta</taxon>
        <taxon>Embryophyta</taxon>
        <taxon>Tracheophyta</taxon>
        <taxon>Spermatophyta</taxon>
        <taxon>Magnoliopsida</taxon>
        <taxon>eudicotyledons</taxon>
        <taxon>Gunneridae</taxon>
        <taxon>Pentapetalae</taxon>
        <taxon>Caryophyllales</taxon>
        <taxon>Nepenthaceae</taxon>
        <taxon>Nepenthes</taxon>
    </lineage>
</organism>
<sequence>MEGRAKPSASPKKARAAKRLVVEWFAVHGVVRVAKDHNTTPHAITLFPPYLSTKAPPITEEKIDQIYSVKLGKIRWTRLLLMGLVVLRLFCFAPSLRPPALDLRMGLWTLLQGFLLFANALAILNEDRFLGPRGWSLAEVPGGRKRSVKDQVVGLIYAAQYMRLPLMVLNIITIVVKLVSG</sequence>
<protein>
    <recommendedName>
        <fullName evidence="11">Yos1-like protein</fullName>
    </recommendedName>
</protein>
<keyword evidence="4" id="KW-0653">Protein transport</keyword>
<dbReference type="GO" id="GO:0005789">
    <property type="term" value="C:endoplasmic reticulum membrane"/>
    <property type="evidence" value="ECO:0007669"/>
    <property type="project" value="TreeGrafter"/>
</dbReference>
<keyword evidence="2" id="KW-0813">Transport</keyword>
<dbReference type="Proteomes" id="UP001279734">
    <property type="component" value="Unassembled WGS sequence"/>
</dbReference>
<dbReference type="AlphaFoldDB" id="A0AAD3T417"/>
<evidence type="ECO:0000256" key="6">
    <source>
        <dbReference type="ARBA" id="ARBA00023136"/>
    </source>
</evidence>
<evidence type="ECO:0000313" key="10">
    <source>
        <dbReference type="Proteomes" id="UP001279734"/>
    </source>
</evidence>
<comment type="subcellular location">
    <subcellularLocation>
        <location evidence="1">Membrane</location>
    </subcellularLocation>
</comment>
<dbReference type="GO" id="GO:0000139">
    <property type="term" value="C:Golgi membrane"/>
    <property type="evidence" value="ECO:0007669"/>
    <property type="project" value="TreeGrafter"/>
</dbReference>
<dbReference type="GO" id="GO:0006888">
    <property type="term" value="P:endoplasmic reticulum to Golgi vesicle-mediated transport"/>
    <property type="evidence" value="ECO:0007669"/>
    <property type="project" value="TreeGrafter"/>
</dbReference>
<evidence type="ECO:0000256" key="3">
    <source>
        <dbReference type="ARBA" id="ARBA00022692"/>
    </source>
</evidence>
<name>A0AAD3T417_NEPGR</name>
<comment type="caution">
    <text evidence="9">The sequence shown here is derived from an EMBL/GenBank/DDBJ whole genome shotgun (WGS) entry which is preliminary data.</text>
</comment>
<dbReference type="PANTHER" id="PTHR15858">
    <property type="entry name" value="IMMEDIATE EARLY RESPONSE 3-INTERACTING PROTEIN 1"/>
    <property type="match status" value="1"/>
</dbReference>
<gene>
    <name evidence="9" type="ORF">Nepgr_024888</name>
</gene>
<keyword evidence="3 8" id="KW-0812">Transmembrane</keyword>
<comment type="similarity">
    <text evidence="7">Belongs to the YOS1 family.</text>
</comment>
<evidence type="ECO:0000256" key="7">
    <source>
        <dbReference type="ARBA" id="ARBA00024203"/>
    </source>
</evidence>
<proteinExistence type="inferred from homology"/>
<dbReference type="InterPro" id="IPR013880">
    <property type="entry name" value="Yos1"/>
</dbReference>
<dbReference type="Pfam" id="PF08571">
    <property type="entry name" value="Yos1"/>
    <property type="match status" value="1"/>
</dbReference>
<evidence type="ECO:0000313" key="9">
    <source>
        <dbReference type="EMBL" id="GMH23045.1"/>
    </source>
</evidence>
<dbReference type="GO" id="GO:0015031">
    <property type="term" value="P:protein transport"/>
    <property type="evidence" value="ECO:0007669"/>
    <property type="project" value="UniProtKB-KW"/>
</dbReference>
<evidence type="ECO:0000256" key="8">
    <source>
        <dbReference type="SAM" id="Phobius"/>
    </source>
</evidence>
<evidence type="ECO:0000256" key="1">
    <source>
        <dbReference type="ARBA" id="ARBA00004370"/>
    </source>
</evidence>
<keyword evidence="5 8" id="KW-1133">Transmembrane helix</keyword>
<feature type="transmembrane region" description="Helical" evidence="8">
    <location>
        <begin position="154"/>
        <end position="176"/>
    </location>
</feature>
<feature type="transmembrane region" description="Helical" evidence="8">
    <location>
        <begin position="103"/>
        <end position="124"/>
    </location>
</feature>
<evidence type="ECO:0000256" key="2">
    <source>
        <dbReference type="ARBA" id="ARBA00022448"/>
    </source>
</evidence>
<evidence type="ECO:0000256" key="5">
    <source>
        <dbReference type="ARBA" id="ARBA00022989"/>
    </source>
</evidence>